<dbReference type="AlphaFoldDB" id="A0A381R850"/>
<gene>
    <name evidence="1" type="ORF">METZ01_LOCUS40745</name>
</gene>
<proteinExistence type="predicted"/>
<organism evidence="1">
    <name type="scientific">marine metagenome</name>
    <dbReference type="NCBI Taxonomy" id="408172"/>
    <lineage>
        <taxon>unclassified sequences</taxon>
        <taxon>metagenomes</taxon>
        <taxon>ecological metagenomes</taxon>
    </lineage>
</organism>
<name>A0A381R850_9ZZZZ</name>
<dbReference type="EMBL" id="UINC01001744">
    <property type="protein sequence ID" value="SUZ87891.1"/>
    <property type="molecule type" value="Genomic_DNA"/>
</dbReference>
<sequence>MYSTKKKPKQENCVKILSHVFIKSFCEAFANGTSTLERLYVF</sequence>
<reference evidence="1" key="1">
    <citation type="submission" date="2018-05" db="EMBL/GenBank/DDBJ databases">
        <authorList>
            <person name="Lanie J.A."/>
            <person name="Ng W.-L."/>
            <person name="Kazmierczak K.M."/>
            <person name="Andrzejewski T.M."/>
            <person name="Davidsen T.M."/>
            <person name="Wayne K.J."/>
            <person name="Tettelin H."/>
            <person name="Glass J.I."/>
            <person name="Rusch D."/>
            <person name="Podicherti R."/>
            <person name="Tsui H.-C.T."/>
            <person name="Winkler M.E."/>
        </authorList>
    </citation>
    <scope>NUCLEOTIDE SEQUENCE</scope>
</reference>
<accession>A0A381R850</accession>
<evidence type="ECO:0000313" key="1">
    <source>
        <dbReference type="EMBL" id="SUZ87891.1"/>
    </source>
</evidence>
<protein>
    <submittedName>
        <fullName evidence="1">Uncharacterized protein</fullName>
    </submittedName>
</protein>